<evidence type="ECO:0000313" key="2">
    <source>
        <dbReference type="EMBL" id="MYN06515.1"/>
    </source>
</evidence>
<feature type="transmembrane region" description="Helical" evidence="1">
    <location>
        <begin position="106"/>
        <end position="124"/>
    </location>
</feature>
<keyword evidence="1" id="KW-0472">Membrane</keyword>
<keyword evidence="1" id="KW-1133">Transmembrane helix</keyword>
<keyword evidence="1" id="KW-0812">Transmembrane</keyword>
<dbReference type="EMBL" id="WWCU01000003">
    <property type="protein sequence ID" value="MYN06515.1"/>
    <property type="molecule type" value="Genomic_DNA"/>
</dbReference>
<gene>
    <name evidence="2" type="ORF">GTP77_04110</name>
</gene>
<feature type="transmembrane region" description="Helical" evidence="1">
    <location>
        <begin position="262"/>
        <end position="280"/>
    </location>
</feature>
<comment type="caution">
    <text evidence="2">The sequence shown here is derived from an EMBL/GenBank/DDBJ whole genome shotgun (WGS) entry which is preliminary data.</text>
</comment>
<evidence type="ECO:0000313" key="3">
    <source>
        <dbReference type="Proteomes" id="UP000450676"/>
    </source>
</evidence>
<accession>A0A7X4HA78</accession>
<dbReference type="Proteomes" id="UP000450676">
    <property type="component" value="Unassembled WGS sequence"/>
</dbReference>
<keyword evidence="3" id="KW-1185">Reference proteome</keyword>
<name>A0A7X4HA78_9BURK</name>
<organism evidence="2 3">
    <name type="scientific">Pseudoduganella aquatica</name>
    <dbReference type="NCBI Taxonomy" id="2660641"/>
    <lineage>
        <taxon>Bacteria</taxon>
        <taxon>Pseudomonadati</taxon>
        <taxon>Pseudomonadota</taxon>
        <taxon>Betaproteobacteria</taxon>
        <taxon>Burkholderiales</taxon>
        <taxon>Oxalobacteraceae</taxon>
        <taxon>Telluria group</taxon>
        <taxon>Pseudoduganella</taxon>
    </lineage>
</organism>
<dbReference type="AlphaFoldDB" id="A0A7X4HA78"/>
<feature type="transmembrane region" description="Helical" evidence="1">
    <location>
        <begin position="239"/>
        <end position="256"/>
    </location>
</feature>
<reference evidence="2 3" key="1">
    <citation type="submission" date="2019-12" db="EMBL/GenBank/DDBJ databases">
        <title>Novel species isolated from a subtropical stream in China.</title>
        <authorList>
            <person name="Lu H."/>
        </authorList>
    </citation>
    <scope>NUCLEOTIDE SEQUENCE [LARGE SCALE GENOMIC DNA]</scope>
    <source>
        <strain evidence="2 3">FT127W</strain>
    </source>
</reference>
<dbReference type="InterPro" id="IPR022134">
    <property type="entry name" value="DUF3667"/>
</dbReference>
<feature type="transmembrane region" description="Helical" evidence="1">
    <location>
        <begin position="292"/>
        <end position="319"/>
    </location>
</feature>
<dbReference type="Pfam" id="PF12412">
    <property type="entry name" value="DUF3667"/>
    <property type="match status" value="1"/>
</dbReference>
<protein>
    <submittedName>
        <fullName evidence="2">DUF3667 domain-containing protein</fullName>
    </submittedName>
</protein>
<feature type="transmembrane region" description="Helical" evidence="1">
    <location>
        <begin position="208"/>
        <end position="227"/>
    </location>
</feature>
<proteinExistence type="predicted"/>
<evidence type="ECO:0000256" key="1">
    <source>
        <dbReference type="SAM" id="Phobius"/>
    </source>
</evidence>
<sequence>MNSGNIPACAASIENPAVKPELADSHAAPASCLNCNATVSGNYCHNCGQETRTHAPSLAEFAHEFIGHYVALEGRLWGTFTRLLFRPGALTNEYLAGRRKRYVEPLRLYLTLSILFFALLKFTHTEVINLGDDHPQVEEAAERAQAVGKERGSKILSKAKVKDSYGTVVALDDDMRARLPGLAERIDHFDSLPREAKSKALSDGFFHYGPYAMFALMPLFALYLKMLYLGSGRRYGEHLLFALHVSSFAFVMFAAIKISDHSFLNLVLLCWLVGYLPWAMKRVYGGGKLATVARWSVLMLAHGISLSLAIAGAMMAGAASGH</sequence>